<evidence type="ECO:0000313" key="1">
    <source>
        <dbReference type="EMBL" id="GFJ92228.1"/>
    </source>
</evidence>
<reference evidence="1 2" key="2">
    <citation type="submission" date="2020-03" db="EMBL/GenBank/DDBJ databases">
        <authorList>
            <person name="Ichikawa N."/>
            <person name="Kimura A."/>
            <person name="Kitahashi Y."/>
            <person name="Uohara A."/>
        </authorList>
    </citation>
    <scope>NUCLEOTIDE SEQUENCE [LARGE SCALE GENOMIC DNA]</scope>
    <source>
        <strain evidence="1 2">NBRC 108638</strain>
    </source>
</reference>
<dbReference type="RefSeq" id="WP_173079162.1">
    <property type="nucleotide sequence ID" value="NZ_BAABJB010000013.1"/>
</dbReference>
<gene>
    <name evidence="1" type="ORF">Prum_058700</name>
</gene>
<dbReference type="EMBL" id="BLPG01000001">
    <property type="protein sequence ID" value="GFJ92228.1"/>
    <property type="molecule type" value="Genomic_DNA"/>
</dbReference>
<keyword evidence="2" id="KW-1185">Reference proteome</keyword>
<name>A0A6V8LB27_9ACTN</name>
<reference evidence="1 2" key="1">
    <citation type="submission" date="2020-03" db="EMBL/GenBank/DDBJ databases">
        <title>Whole genome shotgun sequence of Phytohabitans rumicis NBRC 108638.</title>
        <authorList>
            <person name="Komaki H."/>
            <person name="Tamura T."/>
        </authorList>
    </citation>
    <scope>NUCLEOTIDE SEQUENCE [LARGE SCALE GENOMIC DNA]</scope>
    <source>
        <strain evidence="1 2">NBRC 108638</strain>
    </source>
</reference>
<proteinExistence type="predicted"/>
<organism evidence="1 2">
    <name type="scientific">Phytohabitans rumicis</name>
    <dbReference type="NCBI Taxonomy" id="1076125"/>
    <lineage>
        <taxon>Bacteria</taxon>
        <taxon>Bacillati</taxon>
        <taxon>Actinomycetota</taxon>
        <taxon>Actinomycetes</taxon>
        <taxon>Micromonosporales</taxon>
        <taxon>Micromonosporaceae</taxon>
    </lineage>
</organism>
<accession>A0A6V8LB27</accession>
<protein>
    <submittedName>
        <fullName evidence="1">Uncharacterized protein</fullName>
    </submittedName>
</protein>
<evidence type="ECO:0000313" key="2">
    <source>
        <dbReference type="Proteomes" id="UP000482960"/>
    </source>
</evidence>
<dbReference type="Proteomes" id="UP000482960">
    <property type="component" value="Unassembled WGS sequence"/>
</dbReference>
<comment type="caution">
    <text evidence="1">The sequence shown here is derived from an EMBL/GenBank/DDBJ whole genome shotgun (WGS) entry which is preliminary data.</text>
</comment>
<dbReference type="AlphaFoldDB" id="A0A6V8LB27"/>
<sequence>MQLEFIRKWDSSGTGNCPALYRAENGNYVVQGWKVDDDTQAHLRDLADNETAVEVPADVIAGIIAGSR</sequence>